<dbReference type="Proteomes" id="UP000503840">
    <property type="component" value="Unassembled WGS sequence"/>
</dbReference>
<feature type="transmembrane region" description="Helical" evidence="5">
    <location>
        <begin position="38"/>
        <end position="56"/>
    </location>
</feature>
<dbReference type="Pfam" id="PF04193">
    <property type="entry name" value="PQ-loop"/>
    <property type="match status" value="1"/>
</dbReference>
<evidence type="ECO:0000256" key="2">
    <source>
        <dbReference type="ARBA" id="ARBA00022692"/>
    </source>
</evidence>
<proteinExistence type="predicted"/>
<dbReference type="GO" id="GO:0051119">
    <property type="term" value="F:sugar transmembrane transporter activity"/>
    <property type="evidence" value="ECO:0007669"/>
    <property type="project" value="InterPro"/>
</dbReference>
<evidence type="ECO:0000256" key="4">
    <source>
        <dbReference type="ARBA" id="ARBA00023136"/>
    </source>
</evidence>
<feature type="transmembrane region" description="Helical" evidence="5">
    <location>
        <begin position="6"/>
        <end position="26"/>
    </location>
</feature>
<feature type="transmembrane region" description="Helical" evidence="5">
    <location>
        <begin position="62"/>
        <end position="84"/>
    </location>
</feature>
<dbReference type="InterPro" id="IPR006603">
    <property type="entry name" value="PQ-loop_rpt"/>
</dbReference>
<sequence length="94" mass="10422">MVAPLLTEGIGYIAACLTTFAFLPQVLKVWRTKSVRDISLVTYISLTLGVLLWFLYGLGIGSLPVILANGITLVLAASILIMKIRYSRRRPSRR</sequence>
<keyword evidence="7" id="KW-1185">Reference proteome</keyword>
<dbReference type="EMBL" id="BLVO01000012">
    <property type="protein sequence ID" value="GFM32442.1"/>
    <property type="molecule type" value="Genomic_DNA"/>
</dbReference>
<organism evidence="6 7">
    <name type="scientific">Desulfovibrio subterraneus</name>
    <dbReference type="NCBI Taxonomy" id="2718620"/>
    <lineage>
        <taxon>Bacteria</taxon>
        <taxon>Pseudomonadati</taxon>
        <taxon>Thermodesulfobacteriota</taxon>
        <taxon>Desulfovibrionia</taxon>
        <taxon>Desulfovibrionales</taxon>
        <taxon>Desulfovibrionaceae</taxon>
        <taxon>Desulfovibrio</taxon>
    </lineage>
</organism>
<dbReference type="GO" id="GO:0016020">
    <property type="term" value="C:membrane"/>
    <property type="evidence" value="ECO:0007669"/>
    <property type="project" value="UniProtKB-SubCell"/>
</dbReference>
<keyword evidence="4 5" id="KW-0472">Membrane</keyword>
<dbReference type="Gene3D" id="1.20.1280.290">
    <property type="match status" value="1"/>
</dbReference>
<dbReference type="NCBIfam" id="NF037968">
    <property type="entry name" value="SemiSWEET_2"/>
    <property type="match status" value="1"/>
</dbReference>
<accession>A0A7J0BGY4</accession>
<evidence type="ECO:0000313" key="7">
    <source>
        <dbReference type="Proteomes" id="UP000503840"/>
    </source>
</evidence>
<evidence type="ECO:0000256" key="1">
    <source>
        <dbReference type="ARBA" id="ARBA00004141"/>
    </source>
</evidence>
<reference evidence="6 7" key="1">
    <citation type="submission" date="2020-05" db="EMBL/GenBank/DDBJ databases">
        <title>Draft genome sequence of Desulfovibrio sp. strain HN2T.</title>
        <authorList>
            <person name="Ueno A."/>
            <person name="Tamazawa S."/>
            <person name="Tamamura S."/>
            <person name="Murakami T."/>
            <person name="Kiyama T."/>
            <person name="Inomata H."/>
            <person name="Amano Y."/>
            <person name="Miyakawa K."/>
            <person name="Tamaki H."/>
            <person name="Naganuma T."/>
            <person name="Kaneko K."/>
        </authorList>
    </citation>
    <scope>NUCLEOTIDE SEQUENCE [LARGE SCALE GENOMIC DNA]</scope>
    <source>
        <strain evidence="6 7">HN2</strain>
    </source>
</reference>
<dbReference type="AlphaFoldDB" id="A0A7J0BGY4"/>
<gene>
    <name evidence="6" type="ORF">DSM101010T_08070</name>
</gene>
<keyword evidence="3 5" id="KW-1133">Transmembrane helix</keyword>
<dbReference type="RefSeq" id="WP_174404153.1">
    <property type="nucleotide sequence ID" value="NZ_BLVO01000012.1"/>
</dbReference>
<evidence type="ECO:0008006" key="8">
    <source>
        <dbReference type="Google" id="ProtNLM"/>
    </source>
</evidence>
<protein>
    <recommendedName>
        <fullName evidence="8">MtN3 and saliva related transmembrane protein</fullName>
    </recommendedName>
</protein>
<dbReference type="InterPro" id="IPR047662">
    <property type="entry name" value="SemiSWEET"/>
</dbReference>
<comment type="caution">
    <text evidence="6">The sequence shown here is derived from an EMBL/GenBank/DDBJ whole genome shotgun (WGS) entry which is preliminary data.</text>
</comment>
<evidence type="ECO:0000313" key="6">
    <source>
        <dbReference type="EMBL" id="GFM32442.1"/>
    </source>
</evidence>
<evidence type="ECO:0000256" key="5">
    <source>
        <dbReference type="SAM" id="Phobius"/>
    </source>
</evidence>
<name>A0A7J0BGY4_9BACT</name>
<keyword evidence="2 5" id="KW-0812">Transmembrane</keyword>
<evidence type="ECO:0000256" key="3">
    <source>
        <dbReference type="ARBA" id="ARBA00022989"/>
    </source>
</evidence>
<comment type="subcellular location">
    <subcellularLocation>
        <location evidence="1">Membrane</location>
        <topology evidence="1">Multi-pass membrane protein</topology>
    </subcellularLocation>
</comment>